<accession>A0A9D6DN58</accession>
<reference evidence="11" key="1">
    <citation type="submission" date="2020-07" db="EMBL/GenBank/DDBJ databases">
        <title>Huge and variable diversity of episymbiotic CPR bacteria and DPANN archaea in groundwater ecosystems.</title>
        <authorList>
            <person name="He C.Y."/>
            <person name="Keren R."/>
            <person name="Whittaker M."/>
            <person name="Farag I.F."/>
            <person name="Doudna J."/>
            <person name="Cate J.H.D."/>
            <person name="Banfield J.F."/>
        </authorList>
    </citation>
    <scope>NUCLEOTIDE SEQUENCE</scope>
    <source>
        <strain evidence="11">NC_groundwater_191_Ag_S-0.1um_45_8</strain>
    </source>
</reference>
<keyword evidence="5" id="KW-0819">tRNA processing</keyword>
<keyword evidence="4" id="KW-0963">Cytoplasm</keyword>
<evidence type="ECO:0000256" key="5">
    <source>
        <dbReference type="ARBA" id="ARBA00022694"/>
    </source>
</evidence>
<evidence type="ECO:0000256" key="10">
    <source>
        <dbReference type="ARBA" id="ARBA00032441"/>
    </source>
</evidence>
<proteinExistence type="inferred from homology"/>
<comment type="similarity">
    <text evidence="2">Belongs to the TsaE family.</text>
</comment>
<evidence type="ECO:0000256" key="4">
    <source>
        <dbReference type="ARBA" id="ARBA00022490"/>
    </source>
</evidence>
<dbReference type="Pfam" id="PF02367">
    <property type="entry name" value="TsaE"/>
    <property type="match status" value="1"/>
</dbReference>
<keyword evidence="6" id="KW-0479">Metal-binding</keyword>
<dbReference type="GO" id="GO:0002949">
    <property type="term" value="P:tRNA threonylcarbamoyladenosine modification"/>
    <property type="evidence" value="ECO:0007669"/>
    <property type="project" value="InterPro"/>
</dbReference>
<organism evidence="11 12">
    <name type="scientific">Candidatus Sungiibacteriota bacterium</name>
    <dbReference type="NCBI Taxonomy" id="2750080"/>
    <lineage>
        <taxon>Bacteria</taxon>
        <taxon>Candidatus Sungiibacteriota</taxon>
    </lineage>
</organism>
<evidence type="ECO:0000256" key="6">
    <source>
        <dbReference type="ARBA" id="ARBA00022723"/>
    </source>
</evidence>
<gene>
    <name evidence="11" type="primary">tsaE</name>
    <name evidence="11" type="ORF">HYT38_00530</name>
</gene>
<evidence type="ECO:0000256" key="8">
    <source>
        <dbReference type="ARBA" id="ARBA00022840"/>
    </source>
</evidence>
<dbReference type="SUPFAM" id="SSF52540">
    <property type="entry name" value="P-loop containing nucleoside triphosphate hydrolases"/>
    <property type="match status" value="1"/>
</dbReference>
<dbReference type="PANTHER" id="PTHR33540:SF2">
    <property type="entry name" value="TRNA THREONYLCARBAMOYLADENOSINE BIOSYNTHESIS PROTEIN TSAE"/>
    <property type="match status" value="1"/>
</dbReference>
<keyword evidence="8" id="KW-0067">ATP-binding</keyword>
<dbReference type="AlphaFoldDB" id="A0A9D6DN58"/>
<evidence type="ECO:0000313" key="12">
    <source>
        <dbReference type="Proteomes" id="UP000786662"/>
    </source>
</evidence>
<protein>
    <recommendedName>
        <fullName evidence="3">tRNA threonylcarbamoyladenosine biosynthesis protein TsaE</fullName>
    </recommendedName>
    <alternativeName>
        <fullName evidence="10">t(6)A37 threonylcarbamoyladenosine biosynthesis protein TsaE</fullName>
    </alternativeName>
</protein>
<dbReference type="InterPro" id="IPR027417">
    <property type="entry name" value="P-loop_NTPase"/>
</dbReference>
<keyword evidence="9" id="KW-0460">Magnesium</keyword>
<evidence type="ECO:0000256" key="2">
    <source>
        <dbReference type="ARBA" id="ARBA00007599"/>
    </source>
</evidence>
<dbReference type="PANTHER" id="PTHR33540">
    <property type="entry name" value="TRNA THREONYLCARBAMOYLADENOSINE BIOSYNTHESIS PROTEIN TSAE"/>
    <property type="match status" value="1"/>
</dbReference>
<name>A0A9D6DN58_9BACT</name>
<comment type="subcellular location">
    <subcellularLocation>
        <location evidence="1">Cytoplasm</location>
    </subcellularLocation>
</comment>
<dbReference type="GO" id="GO:0005524">
    <property type="term" value="F:ATP binding"/>
    <property type="evidence" value="ECO:0007669"/>
    <property type="project" value="UniProtKB-KW"/>
</dbReference>
<sequence length="146" mass="16443">MELMLKSLKDTQKLARDLAVEITTKGNPSVIALYGELGSGKTTFVQFLAKALKIKEKILSPTFVIIKNFACGDGRCLVHIDAYRLKSAKDLLALGLQDILRNKENIVVIEWPEKVEKYLPKDTIRVFLEVSGKNERKVIIKSNIKN</sequence>
<evidence type="ECO:0000256" key="7">
    <source>
        <dbReference type="ARBA" id="ARBA00022741"/>
    </source>
</evidence>
<evidence type="ECO:0000256" key="1">
    <source>
        <dbReference type="ARBA" id="ARBA00004496"/>
    </source>
</evidence>
<comment type="caution">
    <text evidence="11">The sequence shown here is derived from an EMBL/GenBank/DDBJ whole genome shotgun (WGS) entry which is preliminary data.</text>
</comment>
<evidence type="ECO:0000313" key="11">
    <source>
        <dbReference type="EMBL" id="MBI2052151.1"/>
    </source>
</evidence>
<dbReference type="NCBIfam" id="TIGR00150">
    <property type="entry name" value="T6A_YjeE"/>
    <property type="match status" value="1"/>
</dbReference>
<dbReference type="Proteomes" id="UP000786662">
    <property type="component" value="Unassembled WGS sequence"/>
</dbReference>
<dbReference type="EMBL" id="JACOYY010000020">
    <property type="protein sequence ID" value="MBI2052151.1"/>
    <property type="molecule type" value="Genomic_DNA"/>
</dbReference>
<evidence type="ECO:0000256" key="9">
    <source>
        <dbReference type="ARBA" id="ARBA00022842"/>
    </source>
</evidence>
<dbReference type="Gene3D" id="3.40.50.300">
    <property type="entry name" value="P-loop containing nucleotide triphosphate hydrolases"/>
    <property type="match status" value="1"/>
</dbReference>
<evidence type="ECO:0000256" key="3">
    <source>
        <dbReference type="ARBA" id="ARBA00019010"/>
    </source>
</evidence>
<dbReference type="GO" id="GO:0046872">
    <property type="term" value="F:metal ion binding"/>
    <property type="evidence" value="ECO:0007669"/>
    <property type="project" value="UniProtKB-KW"/>
</dbReference>
<keyword evidence="7" id="KW-0547">Nucleotide-binding</keyword>
<dbReference type="GO" id="GO:0005737">
    <property type="term" value="C:cytoplasm"/>
    <property type="evidence" value="ECO:0007669"/>
    <property type="project" value="UniProtKB-SubCell"/>
</dbReference>
<dbReference type="InterPro" id="IPR003442">
    <property type="entry name" value="T6A_TsaE"/>
</dbReference>